<dbReference type="Pfam" id="PF00903">
    <property type="entry name" value="Glyoxalase"/>
    <property type="match status" value="1"/>
</dbReference>
<reference evidence="2" key="1">
    <citation type="submission" date="2021-04" db="EMBL/GenBank/DDBJ databases">
        <title>Phylogenetic analysis of Acidobacteriaceae.</title>
        <authorList>
            <person name="Qiu L."/>
            <person name="Zhang Q."/>
        </authorList>
    </citation>
    <scope>NUCLEOTIDE SEQUENCE</scope>
    <source>
        <strain evidence="2">DSM 25168</strain>
    </source>
</reference>
<dbReference type="KEGG" id="orp:MOP44_27640"/>
<name>A0A9J7BRC1_9BACT</name>
<organism evidence="2 3">
    <name type="scientific">Occallatibacter riparius</name>
    <dbReference type="NCBI Taxonomy" id="1002689"/>
    <lineage>
        <taxon>Bacteria</taxon>
        <taxon>Pseudomonadati</taxon>
        <taxon>Acidobacteriota</taxon>
        <taxon>Terriglobia</taxon>
        <taxon>Terriglobales</taxon>
        <taxon>Acidobacteriaceae</taxon>
        <taxon>Occallatibacter</taxon>
    </lineage>
</organism>
<accession>A0A9J7BRC1</accession>
<protein>
    <submittedName>
        <fullName evidence="2">Glyoxalase superfamily protein</fullName>
    </submittedName>
</protein>
<keyword evidence="3" id="KW-1185">Reference proteome</keyword>
<dbReference type="Proteomes" id="UP001059380">
    <property type="component" value="Chromosome"/>
</dbReference>
<evidence type="ECO:0000313" key="2">
    <source>
        <dbReference type="EMBL" id="UWZ84306.1"/>
    </source>
</evidence>
<dbReference type="InterPro" id="IPR004360">
    <property type="entry name" value="Glyas_Fos-R_dOase_dom"/>
</dbReference>
<dbReference type="RefSeq" id="WP_260793810.1">
    <property type="nucleotide sequence ID" value="NZ_CP093313.1"/>
</dbReference>
<evidence type="ECO:0000313" key="3">
    <source>
        <dbReference type="Proteomes" id="UP001059380"/>
    </source>
</evidence>
<dbReference type="InterPro" id="IPR029068">
    <property type="entry name" value="Glyas_Bleomycin-R_OHBP_Dase"/>
</dbReference>
<dbReference type="SUPFAM" id="SSF54593">
    <property type="entry name" value="Glyoxalase/Bleomycin resistance protein/Dihydroxybiphenyl dioxygenase"/>
    <property type="match status" value="1"/>
</dbReference>
<dbReference type="Gene3D" id="3.10.180.10">
    <property type="entry name" value="2,3-Dihydroxybiphenyl 1,2-Dioxygenase, domain 1"/>
    <property type="match status" value="1"/>
</dbReference>
<feature type="domain" description="VOC" evidence="1">
    <location>
        <begin position="3"/>
        <end position="113"/>
    </location>
</feature>
<dbReference type="PROSITE" id="PS51819">
    <property type="entry name" value="VOC"/>
    <property type="match status" value="1"/>
</dbReference>
<sequence length="118" mass="13147">MARITRVAPELPVSNLGEAIAFYGRLGFALASQSAEGYAILERDGIALHLFEDKLHRSAAMGVHLFTPDLAEMYEEFAGRGVQFSQGIERKPWGNRDFRVKDAFGNELKFTEPLGDDE</sequence>
<dbReference type="EMBL" id="CP093313">
    <property type="protein sequence ID" value="UWZ84306.1"/>
    <property type="molecule type" value="Genomic_DNA"/>
</dbReference>
<dbReference type="AlphaFoldDB" id="A0A9J7BRC1"/>
<proteinExistence type="predicted"/>
<evidence type="ECO:0000259" key="1">
    <source>
        <dbReference type="PROSITE" id="PS51819"/>
    </source>
</evidence>
<dbReference type="InterPro" id="IPR037523">
    <property type="entry name" value="VOC_core"/>
</dbReference>
<gene>
    <name evidence="2" type="ORF">MOP44_27640</name>
</gene>